<feature type="compositionally biased region" description="Pro residues" evidence="1">
    <location>
        <begin position="425"/>
        <end position="435"/>
    </location>
</feature>
<name>A0A3B3SBC6_9TELE</name>
<dbReference type="Ensembl" id="ENSPKIT00000008820.1">
    <property type="protein sequence ID" value="ENSPKIP00000028044.1"/>
    <property type="gene ID" value="ENSPKIG00000009841.1"/>
</dbReference>
<protein>
    <submittedName>
        <fullName evidence="2">Nuclear FMR1 interacting protein 2</fullName>
    </submittedName>
</protein>
<evidence type="ECO:0000313" key="2">
    <source>
        <dbReference type="Ensembl" id="ENSPKIP00000028044.1"/>
    </source>
</evidence>
<dbReference type="GeneTree" id="ENSGT00940000166439"/>
<dbReference type="Pfam" id="PF15293">
    <property type="entry name" value="NUFIP2"/>
    <property type="match status" value="1"/>
</dbReference>
<proteinExistence type="predicted"/>
<dbReference type="InterPro" id="IPR032747">
    <property type="entry name" value="NUFIP2"/>
</dbReference>
<feature type="compositionally biased region" description="Polar residues" evidence="1">
    <location>
        <begin position="34"/>
        <end position="53"/>
    </location>
</feature>
<dbReference type="PANTHER" id="PTHR28333">
    <property type="entry name" value="NUCLEAR FRAGILE X MENTAL RETARDATION-INTERACTING PROTEIN 2"/>
    <property type="match status" value="1"/>
</dbReference>
<accession>A0A3B3SBC6</accession>
<evidence type="ECO:0000313" key="3">
    <source>
        <dbReference type="Proteomes" id="UP000261540"/>
    </source>
</evidence>
<feature type="region of interest" description="Disordered" evidence="1">
    <location>
        <begin position="424"/>
        <end position="449"/>
    </location>
</feature>
<feature type="region of interest" description="Disordered" evidence="1">
    <location>
        <begin position="1"/>
        <end position="53"/>
    </location>
</feature>
<dbReference type="AlphaFoldDB" id="A0A3B3SBC6"/>
<reference evidence="2" key="1">
    <citation type="submission" date="2025-08" db="UniProtKB">
        <authorList>
            <consortium name="Ensembl"/>
        </authorList>
    </citation>
    <scope>IDENTIFICATION</scope>
</reference>
<organism evidence="2 3">
    <name type="scientific">Paramormyrops kingsleyae</name>
    <dbReference type="NCBI Taxonomy" id="1676925"/>
    <lineage>
        <taxon>Eukaryota</taxon>
        <taxon>Metazoa</taxon>
        <taxon>Chordata</taxon>
        <taxon>Craniata</taxon>
        <taxon>Vertebrata</taxon>
        <taxon>Euteleostomi</taxon>
        <taxon>Actinopterygii</taxon>
        <taxon>Neopterygii</taxon>
        <taxon>Teleostei</taxon>
        <taxon>Osteoglossocephala</taxon>
        <taxon>Osteoglossomorpha</taxon>
        <taxon>Osteoglossiformes</taxon>
        <taxon>Mormyridae</taxon>
        <taxon>Paramormyrops</taxon>
    </lineage>
</organism>
<dbReference type="Proteomes" id="UP000261540">
    <property type="component" value="Unplaced"/>
</dbReference>
<dbReference type="GO" id="GO:0005654">
    <property type="term" value="C:nucleoplasm"/>
    <property type="evidence" value="ECO:0007669"/>
    <property type="project" value="TreeGrafter"/>
</dbReference>
<keyword evidence="3" id="KW-1185">Reference proteome</keyword>
<feature type="region of interest" description="Disordered" evidence="1">
    <location>
        <begin position="105"/>
        <end position="126"/>
    </location>
</feature>
<sequence>MEERPSELAHEKRSRHGEERSPGRPKKSLKNDSSHCQQQETATKKTGNGKLNGNITERKKILSALESVSITYPINGHGYTQLDTNLRLKHAGKFLSNLPVEGCKSVPGNKNSMDSKNDKPSDFKTHEGKKEFVTLLNGVVGLTGLLTNGYSSKPAPDTDGSGSESGCGTPKKRKSQRGGSKYAEDVTLPAAMQQSSASPPKLEADPAHLQSAEKPAGSQADSPRTTPKAEPPALTRARPVTGLATGASSAGEQARKNSDGKAVGSGKKHEDRLSKAKLATVVTAKEDSWTLFKPPPVFPVDNSSAKIVPKISYASKVKENLNKTSQVGLDAPLLPVPGRPPQVPMSAMKTITSASFTNGPVPGQGNQCSQSGPLFPAAASTVPLAPFLLAGENVASSSESSSGASAAPFTTVGEHRKPSLFVYPLGPPNMQPPLPSGRQAEPPSVPGNQKALGDIFQNQWGLSFINEPSAGPDGTAGRQAMKNRAVDVSFQGDCAAAPGTRASLTPLQGPENPPMPKAYDPDVRTSPQTLSVLKACSPAGLACEGWTQTQPLELDEQEGGVASIGAIVFPSLKDEAPQACSASPMVVPAREPSHSKGFDRSYSWGSFNLRAAVTYHTKVIPFFPTDPKRVVLYDKSQDGPNQ</sequence>
<dbReference type="GO" id="GO:0003723">
    <property type="term" value="F:RNA binding"/>
    <property type="evidence" value="ECO:0007669"/>
    <property type="project" value="InterPro"/>
</dbReference>
<feature type="compositionally biased region" description="Basic and acidic residues" evidence="1">
    <location>
        <begin position="1"/>
        <end position="22"/>
    </location>
</feature>
<dbReference type="GO" id="GO:0010494">
    <property type="term" value="C:cytoplasmic stress granule"/>
    <property type="evidence" value="ECO:0007669"/>
    <property type="project" value="TreeGrafter"/>
</dbReference>
<evidence type="ECO:0000256" key="1">
    <source>
        <dbReference type="SAM" id="MobiDB-lite"/>
    </source>
</evidence>
<feature type="compositionally biased region" description="Basic and acidic residues" evidence="1">
    <location>
        <begin position="113"/>
        <end position="126"/>
    </location>
</feature>
<reference evidence="2" key="2">
    <citation type="submission" date="2025-09" db="UniProtKB">
        <authorList>
            <consortium name="Ensembl"/>
        </authorList>
    </citation>
    <scope>IDENTIFICATION</scope>
</reference>
<feature type="region of interest" description="Disordered" evidence="1">
    <location>
        <begin position="151"/>
        <end position="274"/>
    </location>
</feature>
<dbReference type="PANTHER" id="PTHR28333:SF2">
    <property type="entry name" value="FMR1-INTERACTING PROTEIN NUFIP2"/>
    <property type="match status" value="1"/>
</dbReference>